<organism evidence="1 2">
    <name type="scientific">Nocardia amamiensis</name>
    <dbReference type="NCBI Taxonomy" id="404578"/>
    <lineage>
        <taxon>Bacteria</taxon>
        <taxon>Bacillati</taxon>
        <taxon>Actinomycetota</taxon>
        <taxon>Actinomycetes</taxon>
        <taxon>Mycobacteriales</taxon>
        <taxon>Nocardiaceae</taxon>
        <taxon>Nocardia</taxon>
    </lineage>
</organism>
<reference evidence="1 2" key="1">
    <citation type="submission" date="2020-10" db="EMBL/GenBank/DDBJ databases">
        <title>Identification of Nocardia species via Next-generation sequencing and recognition of intraspecies genetic diversity.</title>
        <authorList>
            <person name="Li P."/>
            <person name="Li P."/>
            <person name="Lu B."/>
        </authorList>
    </citation>
    <scope>NUCLEOTIDE SEQUENCE [LARGE SCALE GENOMIC DNA]</scope>
    <source>
        <strain evidence="1 2">BJ06-0157</strain>
    </source>
</reference>
<comment type="caution">
    <text evidence="1">The sequence shown here is derived from an EMBL/GenBank/DDBJ whole genome shotgun (WGS) entry which is preliminary data.</text>
</comment>
<dbReference type="RefSeq" id="WP_195133495.1">
    <property type="nucleotide sequence ID" value="NZ_JADLQX010000040.1"/>
</dbReference>
<protein>
    <submittedName>
        <fullName evidence="1">Uncharacterized protein</fullName>
    </submittedName>
</protein>
<name>A0ABS0D0D6_9NOCA</name>
<proteinExistence type="predicted"/>
<evidence type="ECO:0000313" key="1">
    <source>
        <dbReference type="EMBL" id="MBF6302307.1"/>
    </source>
</evidence>
<keyword evidence="2" id="KW-1185">Reference proteome</keyword>
<dbReference type="EMBL" id="JADLQX010000040">
    <property type="protein sequence ID" value="MBF6302307.1"/>
    <property type="molecule type" value="Genomic_DNA"/>
</dbReference>
<sequence length="78" mass="8936">MTRSHADRAEEFAAKADEAMWAVLDVMDSFTEQDEWSDVLTRRHWRAVLLAWAKVHAIQGQTQIHAMLALLDSMVARV</sequence>
<dbReference type="Proteomes" id="UP000702209">
    <property type="component" value="Unassembled WGS sequence"/>
</dbReference>
<evidence type="ECO:0000313" key="2">
    <source>
        <dbReference type="Proteomes" id="UP000702209"/>
    </source>
</evidence>
<gene>
    <name evidence="1" type="ORF">IU459_32910</name>
</gene>
<accession>A0ABS0D0D6</accession>